<evidence type="ECO:0000256" key="6">
    <source>
        <dbReference type="ARBA" id="ARBA00022723"/>
    </source>
</evidence>
<dbReference type="NCBIfam" id="TIGR01290">
    <property type="entry name" value="nifB"/>
    <property type="match status" value="1"/>
</dbReference>
<keyword evidence="15" id="KW-1185">Reference proteome</keyword>
<dbReference type="Pfam" id="PF00148">
    <property type="entry name" value="Oxidored_nitro"/>
    <property type="match status" value="1"/>
</dbReference>
<keyword evidence="8" id="KW-0411">Iron-sulfur</keyword>
<evidence type="ECO:0000256" key="10">
    <source>
        <dbReference type="ARBA" id="ARBA00030926"/>
    </source>
</evidence>
<dbReference type="InterPro" id="IPR013785">
    <property type="entry name" value="Aldolase_TIM"/>
</dbReference>
<proteinExistence type="inferred from homology"/>
<sequence>MSSRNFVNLNANPCKMCMPLGGVLAFKGIENSMVILHGSQGCSTYIRRHMATHYNEPIDIASSSLTENGTIYGGTKNLKTGLKNLIKLYNPSTIGVLTTCLAETIGEDIDRIVKEFSEEEKELDMTALKIITVPTPGYSGSQAEGYYRALRRIVEQTSEQGEKNKKINIIAGNLNPGDIRNIKQILESIGVECILLPDVSETLDGPHNKEYKRIPDGGTKLSDIKDMANSIATIEMGMVVDEEDSPGLYLKETFGVPLYKCGIPIGLKNTDEFLALIQIISGKQLPESFKNERGRYIDAMIDNHKYNGEARALVYGEPELVLAIVKTCGENGILPKIIATGSKNNKLKSLLENEIKDFIEKSIILDDTDFETIEKYAKEEKINIMIGNSDGRRMASRLNLSIVRIGFPVHDRVGAQRQFFTGYNGSSFFIDNTANIILEHKEESFRDEAFQKYYKEGVEKVMDRKTINMEKTFTHPCYNKGAHDYARMHIPVAPKCNISCNYCSRKYDCANESRPGVTSEVLTPEEALNKYREVKEKIPNLKVLGIAGPGDALANFEQTKKSIELIKKEDPEVTFCLSTNGLMLPFYANELVELGISHITITINAVDVSIGAKIYKEVNFLGSKYTGEEAAEILMNNQLAGLKFLASKGVVCKVNTVMIKGVNDEHIVEVIKKVKECGAYITNIMQMIPVQGSVFESQPMVSNVELNAMRTECEKYVKQMYHCKQCRADAIGTLAQDRSIDFRNITKCSGDCSSKKDIIDLKGSLENKKVYKFAVATKTGINIDLHFGHASEFYIYSYSAGDINLLEKRNVDKYCNGIEECDEHEDKIKKIVRAIGDCDAVLALRAGEQPIQKLALKGIKFVQTYDGIKDGILKAVAQIEDGCSKEGIV</sequence>
<protein>
    <recommendedName>
        <fullName evidence="3">FeMo cofactor biosynthesis protein NifB</fullName>
    </recommendedName>
    <alternativeName>
        <fullName evidence="11">Nitrogenase cofactor maturase NifB</fullName>
    </alternativeName>
    <alternativeName>
        <fullName evidence="10">Radical SAM assemblase NifB</fullName>
    </alternativeName>
</protein>
<dbReference type="GO" id="GO:0051539">
    <property type="term" value="F:4 iron, 4 sulfur cluster binding"/>
    <property type="evidence" value="ECO:0007669"/>
    <property type="project" value="UniProtKB-KW"/>
</dbReference>
<comment type="similarity">
    <text evidence="12">Belongs to the NifD/NifK/NifE/NifN family.</text>
</comment>
<dbReference type="InterPro" id="IPR000510">
    <property type="entry name" value="Nase/OxRdtase_comp1"/>
</dbReference>
<dbReference type="InterPro" id="IPR058240">
    <property type="entry name" value="rSAM_sf"/>
</dbReference>
<dbReference type="PANTHER" id="PTHR33712:SF7">
    <property type="entry name" value="LIGHT-INDEPENDENT PROTOCHLOROPHYLLIDE REDUCTASE SUBUNIT B"/>
    <property type="match status" value="1"/>
</dbReference>
<dbReference type="SFLD" id="SFLDF00281">
    <property type="entry name" value="FeMo_cofactor_biosynthesis_pro"/>
    <property type="match status" value="1"/>
</dbReference>
<comment type="caution">
    <text evidence="14">The sequence shown here is derived from an EMBL/GenBank/DDBJ whole genome shotgun (WGS) entry which is preliminary data.</text>
</comment>
<keyword evidence="9 12" id="KW-0535">Nitrogen fixation</keyword>
<dbReference type="CDD" id="cd00852">
    <property type="entry name" value="NifB"/>
    <property type="match status" value="1"/>
</dbReference>
<keyword evidence="4" id="KW-0004">4Fe-4S</keyword>
<evidence type="ECO:0000256" key="5">
    <source>
        <dbReference type="ARBA" id="ARBA00022691"/>
    </source>
</evidence>
<dbReference type="PROSITE" id="PS00699">
    <property type="entry name" value="NITROGENASE_1_1"/>
    <property type="match status" value="1"/>
</dbReference>
<evidence type="ECO:0000256" key="11">
    <source>
        <dbReference type="ARBA" id="ARBA00032102"/>
    </source>
</evidence>
<dbReference type="Proteomes" id="UP000076603">
    <property type="component" value="Unassembled WGS sequence"/>
</dbReference>
<evidence type="ECO:0000256" key="7">
    <source>
        <dbReference type="ARBA" id="ARBA00023004"/>
    </source>
</evidence>
<organism evidence="14 15">
    <name type="scientific">Clostridium magnum DSM 2767</name>
    <dbReference type="NCBI Taxonomy" id="1121326"/>
    <lineage>
        <taxon>Bacteria</taxon>
        <taxon>Bacillati</taxon>
        <taxon>Bacillota</taxon>
        <taxon>Clostridia</taxon>
        <taxon>Eubacteriales</taxon>
        <taxon>Clostridiaceae</taxon>
        <taxon>Clostridium</taxon>
    </lineage>
</organism>
<comment type="cofactor">
    <cofactor evidence="1">
        <name>[4Fe-4S] cluster</name>
        <dbReference type="ChEBI" id="CHEBI:49883"/>
    </cofactor>
</comment>
<dbReference type="Gene3D" id="3.30.420.130">
    <property type="entry name" value="Dinitrogenase iron-molybdenum cofactor biosynthesis domain"/>
    <property type="match status" value="1"/>
</dbReference>
<evidence type="ECO:0000259" key="13">
    <source>
        <dbReference type="PROSITE" id="PS51918"/>
    </source>
</evidence>
<dbReference type="CDD" id="cd01335">
    <property type="entry name" value="Radical_SAM"/>
    <property type="match status" value="1"/>
</dbReference>
<dbReference type="InterPro" id="IPR005980">
    <property type="entry name" value="Nase_CF_NifB"/>
</dbReference>
<dbReference type="PROSITE" id="PS51918">
    <property type="entry name" value="RADICAL_SAM"/>
    <property type="match status" value="1"/>
</dbReference>
<dbReference type="AlphaFoldDB" id="A0A161XAQ6"/>
<evidence type="ECO:0000256" key="9">
    <source>
        <dbReference type="ARBA" id="ARBA00023231"/>
    </source>
</evidence>
<dbReference type="SUPFAM" id="SSF53146">
    <property type="entry name" value="Nitrogenase accessory factor-like"/>
    <property type="match status" value="1"/>
</dbReference>
<dbReference type="Gene3D" id="1.20.89.10">
    <property type="entry name" value="Nitrogenase Molybdenum-iron Protein, subunit B, domain 4"/>
    <property type="match status" value="1"/>
</dbReference>
<dbReference type="InterPro" id="IPR036105">
    <property type="entry name" value="DiNase_FeMo-co_biosyn_sf"/>
</dbReference>
<evidence type="ECO:0000256" key="1">
    <source>
        <dbReference type="ARBA" id="ARBA00001966"/>
    </source>
</evidence>
<evidence type="ECO:0000256" key="12">
    <source>
        <dbReference type="RuleBase" id="RU004021"/>
    </source>
</evidence>
<dbReference type="InterPro" id="IPR003731">
    <property type="entry name" value="Di-Nase_FeMo-co_biosynth"/>
</dbReference>
<dbReference type="InterPro" id="IPR034165">
    <property type="entry name" value="NifB_C"/>
</dbReference>
<dbReference type="PANTHER" id="PTHR33712">
    <property type="entry name" value="LIGHT-INDEPENDENT PROTOCHLOROPHYLLIDE REDUCTASE SUBUNIT B"/>
    <property type="match status" value="1"/>
</dbReference>
<reference evidence="14 15" key="1">
    <citation type="submission" date="2016-04" db="EMBL/GenBank/DDBJ databases">
        <title>Genome sequence of Clostridium magnum DSM 2767.</title>
        <authorList>
            <person name="Poehlein A."/>
            <person name="Uhlig R."/>
            <person name="Fischer R."/>
            <person name="Bahl H."/>
            <person name="Daniel R."/>
        </authorList>
    </citation>
    <scope>NUCLEOTIDE SEQUENCE [LARGE SCALE GENOMIC DNA]</scope>
    <source>
        <strain evidence="14 15">DSM 2767</strain>
    </source>
</reference>
<feature type="domain" description="Radical SAM core" evidence="13">
    <location>
        <begin position="478"/>
        <end position="727"/>
    </location>
</feature>
<dbReference type="STRING" id="1121326.CLMAG_31050"/>
<dbReference type="OrthoDB" id="9800746at2"/>
<dbReference type="GO" id="GO:0016163">
    <property type="term" value="F:nitrogenase activity"/>
    <property type="evidence" value="ECO:0007669"/>
    <property type="project" value="InterPro"/>
</dbReference>
<evidence type="ECO:0000313" key="14">
    <source>
        <dbReference type="EMBL" id="KZL91346.1"/>
    </source>
</evidence>
<dbReference type="SUPFAM" id="SSF53807">
    <property type="entry name" value="Helical backbone' metal receptor"/>
    <property type="match status" value="1"/>
</dbReference>
<evidence type="ECO:0000313" key="15">
    <source>
        <dbReference type="Proteomes" id="UP000076603"/>
    </source>
</evidence>
<dbReference type="InterPro" id="IPR000385">
    <property type="entry name" value="MoaA_NifB_PqqE_Fe-S-bd_CS"/>
</dbReference>
<evidence type="ECO:0000256" key="3">
    <source>
        <dbReference type="ARBA" id="ARBA00021702"/>
    </source>
</evidence>
<dbReference type="InterPro" id="IPR050152">
    <property type="entry name" value="ChlB/BchB/BchZ"/>
</dbReference>
<dbReference type="InterPro" id="IPR000318">
    <property type="entry name" value="Nase_comp1_CS"/>
</dbReference>
<keyword evidence="7" id="KW-0408">Iron</keyword>
<evidence type="ECO:0000256" key="4">
    <source>
        <dbReference type="ARBA" id="ARBA00022485"/>
    </source>
</evidence>
<dbReference type="Gene3D" id="3.40.50.1980">
    <property type="entry name" value="Nitrogenase molybdenum iron protein domain"/>
    <property type="match status" value="3"/>
</dbReference>
<dbReference type="SFLD" id="SFLDG01068">
    <property type="entry name" value="FeMo_cofactor_biosynthesis_pro"/>
    <property type="match status" value="1"/>
</dbReference>
<dbReference type="InterPro" id="IPR007197">
    <property type="entry name" value="rSAM"/>
</dbReference>
<dbReference type="RefSeq" id="WP_066623948.1">
    <property type="nucleotide sequence ID" value="NZ_FQXL01000005.1"/>
</dbReference>
<dbReference type="UniPathway" id="UPA00782"/>
<comment type="function">
    <text evidence="2">Involved in the biosynthesis of the iron-molybdenum cofactor (FeMo-co or M-cluster) found in the dinitrogenase enzyme of the nitrogenase complex in nitrogen-fixing microorganisms. NifB catalyzes the crucial step of radical SAM-dependent carbide insertion that occurs concomitant with the insertion of a 9th sulfur and the rearrangement/coupling of two [4Fe-4S] clusters into a [8Fe-9S-C] cluster, the precursor to the M-cluster.</text>
</comment>
<keyword evidence="5" id="KW-0949">S-adenosyl-L-methionine</keyword>
<gene>
    <name evidence="14" type="primary">nifB_3</name>
    <name evidence="14" type="ORF">CLMAG_31050</name>
</gene>
<evidence type="ECO:0000256" key="2">
    <source>
        <dbReference type="ARBA" id="ARBA00003522"/>
    </source>
</evidence>
<dbReference type="SUPFAM" id="SSF102114">
    <property type="entry name" value="Radical SAM enzymes"/>
    <property type="match status" value="1"/>
</dbReference>
<evidence type="ECO:0000256" key="8">
    <source>
        <dbReference type="ARBA" id="ARBA00023014"/>
    </source>
</evidence>
<dbReference type="GO" id="GO:0046872">
    <property type="term" value="F:metal ion binding"/>
    <property type="evidence" value="ECO:0007669"/>
    <property type="project" value="UniProtKB-KW"/>
</dbReference>
<dbReference type="PROSITE" id="PS01305">
    <property type="entry name" value="MOAA_NIFB_PQQE"/>
    <property type="match status" value="1"/>
</dbReference>
<dbReference type="Pfam" id="PF02579">
    <property type="entry name" value="Nitro_FeMo-Co"/>
    <property type="match status" value="1"/>
</dbReference>
<dbReference type="PATRIC" id="fig|1121326.3.peg.3132"/>
<keyword evidence="6" id="KW-0479">Metal-binding</keyword>
<dbReference type="Pfam" id="PF04055">
    <property type="entry name" value="Radical_SAM"/>
    <property type="match status" value="1"/>
</dbReference>
<dbReference type="Gene3D" id="3.20.20.70">
    <property type="entry name" value="Aldolase class I"/>
    <property type="match status" value="1"/>
</dbReference>
<accession>A0A161XAQ6</accession>
<dbReference type="SFLD" id="SFLDS00029">
    <property type="entry name" value="Radical_SAM"/>
    <property type="match status" value="1"/>
</dbReference>
<dbReference type="EMBL" id="LWAE01000003">
    <property type="protein sequence ID" value="KZL91346.1"/>
    <property type="molecule type" value="Genomic_DNA"/>
</dbReference>
<dbReference type="SFLD" id="SFLDG01067">
    <property type="entry name" value="SPASM/twitch_domain_containing"/>
    <property type="match status" value="1"/>
</dbReference>
<name>A0A161XAQ6_9CLOT</name>